<dbReference type="WBParaSite" id="PDA_v2.g18846.t1">
    <property type="protein sequence ID" value="PDA_v2.g18846.t1"/>
    <property type="gene ID" value="PDA_v2.g18846"/>
</dbReference>
<reference evidence="3" key="1">
    <citation type="submission" date="2022-11" db="UniProtKB">
        <authorList>
            <consortium name="WormBaseParasite"/>
        </authorList>
    </citation>
    <scope>IDENTIFICATION</scope>
</reference>
<sequence length="110" mass="12383">MSRTQPNLPRTRTISQAIRDWRFSQGNYPPTQQTQAGSSSAWSQELNPGDFQEVLSALTEVTNLHDSANSLSEIQINILVQIRDAIIGLVYQLSENKKPKSLVLRTERAM</sequence>
<dbReference type="Proteomes" id="UP000887578">
    <property type="component" value="Unplaced"/>
</dbReference>
<name>A0A914PKB6_9BILA</name>
<keyword evidence="2" id="KW-1185">Reference proteome</keyword>
<organism evidence="2 3">
    <name type="scientific">Panagrolaimus davidi</name>
    <dbReference type="NCBI Taxonomy" id="227884"/>
    <lineage>
        <taxon>Eukaryota</taxon>
        <taxon>Metazoa</taxon>
        <taxon>Ecdysozoa</taxon>
        <taxon>Nematoda</taxon>
        <taxon>Chromadorea</taxon>
        <taxon>Rhabditida</taxon>
        <taxon>Tylenchina</taxon>
        <taxon>Panagrolaimomorpha</taxon>
        <taxon>Panagrolaimoidea</taxon>
        <taxon>Panagrolaimidae</taxon>
        <taxon>Panagrolaimus</taxon>
    </lineage>
</organism>
<evidence type="ECO:0000313" key="3">
    <source>
        <dbReference type="WBParaSite" id="PDA_v2.g18846.t1"/>
    </source>
</evidence>
<feature type="region of interest" description="Disordered" evidence="1">
    <location>
        <begin position="24"/>
        <end position="44"/>
    </location>
</feature>
<dbReference type="AlphaFoldDB" id="A0A914PKB6"/>
<protein>
    <submittedName>
        <fullName evidence="3">Uncharacterized protein</fullName>
    </submittedName>
</protein>
<accession>A0A914PKB6</accession>
<evidence type="ECO:0000313" key="2">
    <source>
        <dbReference type="Proteomes" id="UP000887578"/>
    </source>
</evidence>
<proteinExistence type="predicted"/>
<evidence type="ECO:0000256" key="1">
    <source>
        <dbReference type="SAM" id="MobiDB-lite"/>
    </source>
</evidence>